<proteinExistence type="predicted"/>
<dbReference type="EMBL" id="UOEB01000337">
    <property type="protein sequence ID" value="VAV86361.1"/>
    <property type="molecule type" value="Genomic_DNA"/>
</dbReference>
<reference evidence="1" key="1">
    <citation type="submission" date="2018-06" db="EMBL/GenBank/DDBJ databases">
        <authorList>
            <person name="Zhirakovskaya E."/>
        </authorList>
    </citation>
    <scope>NUCLEOTIDE SEQUENCE</scope>
</reference>
<dbReference type="SUPFAM" id="SSF52096">
    <property type="entry name" value="ClpP/crotonase"/>
    <property type="match status" value="1"/>
</dbReference>
<protein>
    <recommendedName>
        <fullName evidence="2">Enoyl-CoA hydratase</fullName>
    </recommendedName>
</protein>
<accession>A0A3B0R2A4</accession>
<name>A0A3B0R2A4_9ZZZZ</name>
<evidence type="ECO:0008006" key="2">
    <source>
        <dbReference type="Google" id="ProtNLM"/>
    </source>
</evidence>
<dbReference type="InterPro" id="IPR029045">
    <property type="entry name" value="ClpP/crotonase-like_dom_sf"/>
</dbReference>
<dbReference type="Gene3D" id="3.90.226.10">
    <property type="entry name" value="2-enoyl-CoA Hydratase, Chain A, domain 1"/>
    <property type="match status" value="1"/>
</dbReference>
<dbReference type="AlphaFoldDB" id="A0A3B0R2A4"/>
<organism evidence="1">
    <name type="scientific">hydrothermal vent metagenome</name>
    <dbReference type="NCBI Taxonomy" id="652676"/>
    <lineage>
        <taxon>unclassified sequences</taxon>
        <taxon>metagenomes</taxon>
        <taxon>ecological metagenomes</taxon>
    </lineage>
</organism>
<sequence>MDFIKTEIVDHVLLIELNRNEKMNAFTFQMLQELAEAF</sequence>
<gene>
    <name evidence="1" type="ORF">MNBD_BACTEROID02-861</name>
</gene>
<feature type="non-terminal residue" evidence="1">
    <location>
        <position position="38"/>
    </location>
</feature>
<evidence type="ECO:0000313" key="1">
    <source>
        <dbReference type="EMBL" id="VAV86361.1"/>
    </source>
</evidence>